<keyword evidence="1" id="KW-0808">Transferase</keyword>
<dbReference type="InterPro" id="IPR011104">
    <property type="entry name" value="Hpr_kin/Pase_C"/>
</dbReference>
<gene>
    <name evidence="1" type="ORF">LLE72_016640</name>
</gene>
<dbReference type="GO" id="GO:0006109">
    <property type="term" value="P:regulation of carbohydrate metabolic process"/>
    <property type="evidence" value="ECO:0007669"/>
    <property type="project" value="InterPro"/>
</dbReference>
<dbReference type="SUPFAM" id="SSF53795">
    <property type="entry name" value="PEP carboxykinase-like"/>
    <property type="match status" value="1"/>
</dbReference>
<reference evidence="1" key="2">
    <citation type="submission" date="2024-01" db="EMBL/GenBank/DDBJ databases">
        <title>Long-read genome sequencing of X. campestris pv. papavericola.</title>
        <authorList>
            <person name="Hussain R.M.F."/>
            <person name="Greer S."/>
            <person name="Harrison J."/>
            <person name="Grant M."/>
            <person name="Vicente J."/>
            <person name="Studholme D.J."/>
        </authorList>
    </citation>
    <scope>NUCLEOTIDE SEQUENCE</scope>
    <source>
        <strain evidence="1">NCPPB 2970</strain>
    </source>
</reference>
<organism evidence="1 2">
    <name type="scientific">Xanthomonas campestris pv. papavericola</name>
    <dbReference type="NCBI Taxonomy" id="487881"/>
    <lineage>
        <taxon>Bacteria</taxon>
        <taxon>Pseudomonadati</taxon>
        <taxon>Pseudomonadota</taxon>
        <taxon>Gammaproteobacteria</taxon>
        <taxon>Lysobacterales</taxon>
        <taxon>Lysobacteraceae</taxon>
        <taxon>Xanthomonas</taxon>
    </lineage>
</organism>
<protein>
    <submittedName>
        <fullName evidence="1">HPr kinase/phosphatase C-terminal domain-containing protein</fullName>
    </submittedName>
</protein>
<accession>A0AAJ2X690</accession>
<name>A0AAJ2X690_XANCA</name>
<dbReference type="RefSeq" id="WP_228426630.1">
    <property type="nucleotide sequence ID" value="NZ_JAJFNJ020000003.1"/>
</dbReference>
<dbReference type="CDD" id="cd01918">
    <property type="entry name" value="HprK_C"/>
    <property type="match status" value="1"/>
</dbReference>
<dbReference type="Gene3D" id="3.40.50.300">
    <property type="entry name" value="P-loop containing nucleotide triphosphate hydrolases"/>
    <property type="match status" value="1"/>
</dbReference>
<dbReference type="EMBL" id="JAJFNJ020000003">
    <property type="protein sequence ID" value="MEC3889329.1"/>
    <property type="molecule type" value="Genomic_DNA"/>
</dbReference>
<sequence>MPQSAAVAELAPISALRAERAHAAMPAPLDPFGEQRPRRHSVRKQVLGALFHFESDSPALLALVEAAYAGLPAHRFDGAPQFHITLDVVARAPRLPVAEPPPVRTHAAADLLCGVMDECNYLMVSVAERRAMVVVSDDMLMHAYHLRYELIEFAVFLLAARGMSLVPLHGACVGWQGRGALLLGASGAGKSTLALHSLLRGLQFVAEDGVFVEPHHLVATGVANFLHLRPASLGLLDAPTRAWISAAPTIRRRSGVEKFEVDLRDSRAVLAPAPLLLAAVVLLSDVPATDPAHLLTPMAHEEIAACLAADQPYAAGQPGWSHFIAQVQQRGVYRMQRGAHPDAAVDALLQLLHRAAPSLPGA</sequence>
<dbReference type="AlphaFoldDB" id="A0AAJ2X690"/>
<comment type="caution">
    <text evidence="1">The sequence shown here is derived from an EMBL/GenBank/DDBJ whole genome shotgun (WGS) entry which is preliminary data.</text>
</comment>
<proteinExistence type="predicted"/>
<evidence type="ECO:0000313" key="2">
    <source>
        <dbReference type="Proteomes" id="UP001297361"/>
    </source>
</evidence>
<reference evidence="1" key="1">
    <citation type="submission" date="2021-10" db="EMBL/GenBank/DDBJ databases">
        <authorList>
            <person name="Hussein R."/>
            <person name="Harrison J."/>
            <person name="Studholme D.J."/>
            <person name="Vicente J."/>
            <person name="Grant M."/>
        </authorList>
    </citation>
    <scope>NUCLEOTIDE SEQUENCE</scope>
    <source>
        <strain evidence="1">NCPPB 2970</strain>
    </source>
</reference>
<keyword evidence="1" id="KW-0418">Kinase</keyword>
<dbReference type="InterPro" id="IPR027417">
    <property type="entry name" value="P-loop_NTPase"/>
</dbReference>
<dbReference type="GO" id="GO:0000155">
    <property type="term" value="F:phosphorelay sensor kinase activity"/>
    <property type="evidence" value="ECO:0007669"/>
    <property type="project" value="InterPro"/>
</dbReference>
<evidence type="ECO:0000313" key="1">
    <source>
        <dbReference type="EMBL" id="MEC3889329.1"/>
    </source>
</evidence>
<dbReference type="GO" id="GO:0005524">
    <property type="term" value="F:ATP binding"/>
    <property type="evidence" value="ECO:0007669"/>
    <property type="project" value="InterPro"/>
</dbReference>
<dbReference type="Proteomes" id="UP001297361">
    <property type="component" value="Unassembled WGS sequence"/>
</dbReference>